<evidence type="ECO:0000256" key="5">
    <source>
        <dbReference type="ARBA" id="ARBA00023136"/>
    </source>
</evidence>
<evidence type="ECO:0000256" key="4">
    <source>
        <dbReference type="ARBA" id="ARBA00022679"/>
    </source>
</evidence>
<keyword evidence="5" id="KW-0472">Membrane</keyword>
<dbReference type="PANTHER" id="PTHR30606:SF10">
    <property type="entry name" value="PHOSPHATIDYLINOSITOL MANNOSIDE ACYLTRANSFERASE"/>
    <property type="match status" value="1"/>
</dbReference>
<keyword evidence="3" id="KW-0997">Cell inner membrane</keyword>
<accession>A0A840SDD1</accession>
<dbReference type="EMBL" id="JACHHO010000010">
    <property type="protein sequence ID" value="MBB5206350.1"/>
    <property type="molecule type" value="Genomic_DNA"/>
</dbReference>
<reference evidence="7 8" key="1">
    <citation type="submission" date="2020-08" db="EMBL/GenBank/DDBJ databases">
        <title>Genomic Encyclopedia of Type Strains, Phase IV (KMG-IV): sequencing the most valuable type-strain genomes for metagenomic binning, comparative biology and taxonomic classification.</title>
        <authorList>
            <person name="Goeker M."/>
        </authorList>
    </citation>
    <scope>NUCLEOTIDE SEQUENCE [LARGE SCALE GENOMIC DNA]</scope>
    <source>
        <strain evidence="7 8">DSM 23958</strain>
    </source>
</reference>
<evidence type="ECO:0000313" key="7">
    <source>
        <dbReference type="EMBL" id="MBB5206350.1"/>
    </source>
</evidence>
<dbReference type="GO" id="GO:0009247">
    <property type="term" value="P:glycolipid biosynthetic process"/>
    <property type="evidence" value="ECO:0007669"/>
    <property type="project" value="UniProtKB-ARBA"/>
</dbReference>
<keyword evidence="2" id="KW-1003">Cell membrane</keyword>
<dbReference type="CDD" id="cd07984">
    <property type="entry name" value="LPLAT_LABLAT-like"/>
    <property type="match status" value="1"/>
</dbReference>
<evidence type="ECO:0000256" key="1">
    <source>
        <dbReference type="ARBA" id="ARBA00004533"/>
    </source>
</evidence>
<dbReference type="RefSeq" id="WP_138855465.1">
    <property type="nucleotide sequence ID" value="NZ_CP040709.1"/>
</dbReference>
<dbReference type="EC" id="2.3.1.241" evidence="7"/>
<sequence>MTLIRWMSRWPLWLLHALGALAGWLAFAFSGAYRRRLWAHAGAAGASWAQRCGAVAGAGRMLFEIPWLWLRPPGLGDWVRWEGAELLPALLQERRGLLLMTPHLGCFEVVAQAYAERFGAQAPMTALYRPARKPWLRELVAASRDRPGLQAAPANLSGVRQMLRALKKGECVGLLPDQVPPEGQGAWAPFFGRPAYTMTLATRLIQQTGAPVVLLWGERLPWGRGYIVHVRPFAPLPPDCSPEQACEHINRHMEALILEAPQQYLWGYNRYKGPRAQEQAS</sequence>
<dbReference type="GO" id="GO:0005886">
    <property type="term" value="C:plasma membrane"/>
    <property type="evidence" value="ECO:0007669"/>
    <property type="project" value="UniProtKB-SubCell"/>
</dbReference>
<comment type="caution">
    <text evidence="7">The sequence shown here is derived from an EMBL/GenBank/DDBJ whole genome shotgun (WGS) entry which is preliminary data.</text>
</comment>
<dbReference type="GO" id="GO:0008913">
    <property type="term" value="F:Kdo2-lipid IVA acyltransferase activity"/>
    <property type="evidence" value="ECO:0007669"/>
    <property type="project" value="UniProtKB-EC"/>
</dbReference>
<dbReference type="InterPro" id="IPR004960">
    <property type="entry name" value="LipA_acyltrans"/>
</dbReference>
<protein>
    <submittedName>
        <fullName evidence="7">KDO2-lipid IV(A) lauroyltransferase</fullName>
        <ecNumber evidence="7">2.3.1.241</ecNumber>
    </submittedName>
</protein>
<keyword evidence="4 7" id="KW-0808">Transferase</keyword>
<dbReference type="NCBIfam" id="NF006487">
    <property type="entry name" value="PRK08905.1"/>
    <property type="match status" value="1"/>
</dbReference>
<proteinExistence type="predicted"/>
<dbReference type="OrthoDB" id="8524027at2"/>
<keyword evidence="6 7" id="KW-0012">Acyltransferase</keyword>
<gene>
    <name evidence="7" type="ORF">HNQ51_003696</name>
</gene>
<evidence type="ECO:0000256" key="2">
    <source>
        <dbReference type="ARBA" id="ARBA00022475"/>
    </source>
</evidence>
<dbReference type="PANTHER" id="PTHR30606">
    <property type="entry name" value="LIPID A BIOSYNTHESIS LAUROYL ACYLTRANSFERASE"/>
    <property type="match status" value="1"/>
</dbReference>
<evidence type="ECO:0000313" key="8">
    <source>
        <dbReference type="Proteomes" id="UP000554837"/>
    </source>
</evidence>
<evidence type="ECO:0000256" key="6">
    <source>
        <dbReference type="ARBA" id="ARBA00023315"/>
    </source>
</evidence>
<evidence type="ECO:0000256" key="3">
    <source>
        <dbReference type="ARBA" id="ARBA00022519"/>
    </source>
</evidence>
<keyword evidence="8" id="KW-1185">Reference proteome</keyword>
<dbReference type="Pfam" id="PF03279">
    <property type="entry name" value="Lip_A_acyltrans"/>
    <property type="match status" value="1"/>
</dbReference>
<dbReference type="Proteomes" id="UP000554837">
    <property type="component" value="Unassembled WGS sequence"/>
</dbReference>
<dbReference type="AlphaFoldDB" id="A0A840SDD1"/>
<dbReference type="PIRSF" id="PIRSF026649">
    <property type="entry name" value="MsbB"/>
    <property type="match status" value="1"/>
</dbReference>
<name>A0A840SDD1_9BURK</name>
<comment type="subcellular location">
    <subcellularLocation>
        <location evidence="1">Cell inner membrane</location>
    </subcellularLocation>
</comment>
<organism evidence="7 8">
    <name type="scientific">Inhella inkyongensis</name>
    <dbReference type="NCBI Taxonomy" id="392593"/>
    <lineage>
        <taxon>Bacteria</taxon>
        <taxon>Pseudomonadati</taxon>
        <taxon>Pseudomonadota</taxon>
        <taxon>Betaproteobacteria</taxon>
        <taxon>Burkholderiales</taxon>
        <taxon>Sphaerotilaceae</taxon>
        <taxon>Inhella</taxon>
    </lineage>
</organism>